<dbReference type="KEGG" id="cthr:CTHT_0057980"/>
<dbReference type="OMA" id="EICHAHP"/>
<organism evidence="4">
    <name type="scientific">Chaetomium thermophilum (strain DSM 1495 / CBS 144.50 / IMI 039719)</name>
    <name type="common">Thermochaetoides thermophila</name>
    <dbReference type="NCBI Taxonomy" id="759272"/>
    <lineage>
        <taxon>Eukaryota</taxon>
        <taxon>Fungi</taxon>
        <taxon>Dikarya</taxon>
        <taxon>Ascomycota</taxon>
        <taxon>Pezizomycotina</taxon>
        <taxon>Sordariomycetes</taxon>
        <taxon>Sordariomycetidae</taxon>
        <taxon>Sordariales</taxon>
        <taxon>Chaetomiaceae</taxon>
        <taxon>Thermochaetoides</taxon>
    </lineage>
</organism>
<dbReference type="InterPro" id="IPR048273">
    <property type="entry name" value="Luciferase"/>
</dbReference>
<dbReference type="AlphaFoldDB" id="G0SCP7"/>
<gene>
    <name evidence="3" type="ORF">CTHT_0057980</name>
</gene>
<dbReference type="Pfam" id="PF17648">
    <property type="entry name" value="Luciferase"/>
    <property type="match status" value="1"/>
</dbReference>
<dbReference type="eggNOG" id="ENOG502S0WG">
    <property type="taxonomic scope" value="Eukaryota"/>
</dbReference>
<reference evidence="3 4" key="1">
    <citation type="journal article" date="2011" name="Cell">
        <title>Insight into structure and assembly of the nuclear pore complex by utilizing the genome of a eukaryotic thermophile.</title>
        <authorList>
            <person name="Amlacher S."/>
            <person name="Sarges P."/>
            <person name="Flemming D."/>
            <person name="van Noort V."/>
            <person name="Kunze R."/>
            <person name="Devos D.P."/>
            <person name="Arumugam M."/>
            <person name="Bork P."/>
            <person name="Hurt E."/>
        </authorList>
    </citation>
    <scope>NUCLEOTIDE SEQUENCE [LARGE SCALE GENOMIC DNA]</scope>
    <source>
        <strain evidence="4">DSM 1495 / CBS 144.50 / IMI 039719</strain>
    </source>
</reference>
<feature type="compositionally biased region" description="Pro residues" evidence="1">
    <location>
        <begin position="10"/>
        <end position="23"/>
    </location>
</feature>
<accession>G0SCP7</accession>
<name>G0SCP7_CHATD</name>
<proteinExistence type="predicted"/>
<dbReference type="OrthoDB" id="9987011at2759"/>
<dbReference type="PANTHER" id="PTHR38695:SF1">
    <property type="entry name" value="AMINO ACID PERMEASE_ SLC12A DOMAIN-CONTAINING PROTEIN"/>
    <property type="match status" value="1"/>
</dbReference>
<dbReference type="HOGENOM" id="CLU_063954_1_1_1"/>
<evidence type="ECO:0000313" key="3">
    <source>
        <dbReference type="EMBL" id="EGS19173.1"/>
    </source>
</evidence>
<dbReference type="PANTHER" id="PTHR38695">
    <property type="entry name" value="AMINO ACID PERMEASE_ SLC12A DOMAIN-CONTAINING PROTEIN"/>
    <property type="match status" value="1"/>
</dbReference>
<dbReference type="EMBL" id="GL988045">
    <property type="protein sequence ID" value="EGS19173.1"/>
    <property type="molecule type" value="Genomic_DNA"/>
</dbReference>
<sequence length="364" mass="39426">MSPTVYTPPQTAPPSPSEGPLSPPDTDDPANHPIPPTLYIPIKPLTITLDAWGLSLLSISLVLGIHLIERPVLSAVILLTPIALLIRTDYHNFLALGPGSTPSTPAGYLYLSILRFFALSDPFHPPRFWPNLAQKPAHGILSPIDSSTLGKHPKLKGLPYRTGPRPPTAGLAPQRQLTQHSPAHITHLLRQTLLHLSSQHPALLTTARSSLELNGLALFAKNPVNVCGNGEILHVHAIDRSMHMNLHPEDIEEVLGKGWGERHPLAWEEGRDKCGGWVRSPVPGTFVMVYAPRDENDLLAVCKIIEAAIWWTAAEKIEVLPPSSSPSPSTTFSDDVVNGAGNGDELEAEEDERKVSKCCAGCQA</sequence>
<evidence type="ECO:0000259" key="2">
    <source>
        <dbReference type="Pfam" id="PF17648"/>
    </source>
</evidence>
<feature type="region of interest" description="Disordered" evidence="1">
    <location>
        <begin position="1"/>
        <end position="33"/>
    </location>
</feature>
<feature type="domain" description="Luciferase" evidence="2">
    <location>
        <begin position="229"/>
        <end position="308"/>
    </location>
</feature>
<feature type="region of interest" description="Disordered" evidence="1">
    <location>
        <begin position="320"/>
        <end position="350"/>
    </location>
</feature>
<protein>
    <recommendedName>
        <fullName evidence="2">Luciferase domain-containing protein</fullName>
    </recommendedName>
</protein>
<dbReference type="RefSeq" id="XP_006696118.1">
    <property type="nucleotide sequence ID" value="XM_006696055.1"/>
</dbReference>
<keyword evidence="4" id="KW-1185">Reference proteome</keyword>
<dbReference type="GeneID" id="18259836"/>
<dbReference type="InterPro" id="IPR040841">
    <property type="entry name" value="Luciferase_dom"/>
</dbReference>
<evidence type="ECO:0000256" key="1">
    <source>
        <dbReference type="SAM" id="MobiDB-lite"/>
    </source>
</evidence>
<dbReference type="Proteomes" id="UP000008066">
    <property type="component" value="Unassembled WGS sequence"/>
</dbReference>
<evidence type="ECO:0000313" key="4">
    <source>
        <dbReference type="Proteomes" id="UP000008066"/>
    </source>
</evidence>